<protein>
    <recommendedName>
        <fullName evidence="5">Ribosomal protein S11</fullName>
    </recommendedName>
</protein>
<feature type="region of interest" description="Disordered" evidence="1">
    <location>
        <begin position="251"/>
        <end position="278"/>
    </location>
</feature>
<accession>A0AAW2GAN4</accession>
<reference evidence="3 4" key="1">
    <citation type="submission" date="2023-03" db="EMBL/GenBank/DDBJ databases">
        <title>High recombination rates correlate with genetic variation in Cardiocondyla obscurior ants.</title>
        <authorList>
            <person name="Errbii M."/>
        </authorList>
    </citation>
    <scope>NUCLEOTIDE SEQUENCE [LARGE SCALE GENOMIC DNA]</scope>
    <source>
        <strain evidence="3">Alpha-2009</strain>
        <tissue evidence="3">Whole body</tissue>
    </source>
</reference>
<gene>
    <name evidence="3" type="ORF">PUN28_005690</name>
</gene>
<proteinExistence type="predicted"/>
<evidence type="ECO:0008006" key="5">
    <source>
        <dbReference type="Google" id="ProtNLM"/>
    </source>
</evidence>
<name>A0AAW2GAN4_9HYME</name>
<dbReference type="Proteomes" id="UP001430953">
    <property type="component" value="Unassembled WGS sequence"/>
</dbReference>
<evidence type="ECO:0000313" key="4">
    <source>
        <dbReference type="Proteomes" id="UP001430953"/>
    </source>
</evidence>
<comment type="caution">
    <text evidence="3">The sequence shown here is derived from an EMBL/GenBank/DDBJ whole genome shotgun (WGS) entry which is preliminary data.</text>
</comment>
<feature type="transmembrane region" description="Helical" evidence="2">
    <location>
        <begin position="68"/>
        <end position="87"/>
    </location>
</feature>
<dbReference type="EMBL" id="JADYXP020000005">
    <property type="protein sequence ID" value="KAL0123327.1"/>
    <property type="molecule type" value="Genomic_DNA"/>
</dbReference>
<keyword evidence="4" id="KW-1185">Reference proteome</keyword>
<organism evidence="3 4">
    <name type="scientific">Cardiocondyla obscurior</name>
    <dbReference type="NCBI Taxonomy" id="286306"/>
    <lineage>
        <taxon>Eukaryota</taxon>
        <taxon>Metazoa</taxon>
        <taxon>Ecdysozoa</taxon>
        <taxon>Arthropoda</taxon>
        <taxon>Hexapoda</taxon>
        <taxon>Insecta</taxon>
        <taxon>Pterygota</taxon>
        <taxon>Neoptera</taxon>
        <taxon>Endopterygota</taxon>
        <taxon>Hymenoptera</taxon>
        <taxon>Apocrita</taxon>
        <taxon>Aculeata</taxon>
        <taxon>Formicoidea</taxon>
        <taxon>Formicidae</taxon>
        <taxon>Myrmicinae</taxon>
        <taxon>Cardiocondyla</taxon>
    </lineage>
</organism>
<keyword evidence="2" id="KW-0812">Transmembrane</keyword>
<keyword evidence="2" id="KW-1133">Transmembrane helix</keyword>
<dbReference type="AlphaFoldDB" id="A0AAW2GAN4"/>
<evidence type="ECO:0000313" key="3">
    <source>
        <dbReference type="EMBL" id="KAL0123327.1"/>
    </source>
</evidence>
<evidence type="ECO:0000256" key="1">
    <source>
        <dbReference type="SAM" id="MobiDB-lite"/>
    </source>
</evidence>
<evidence type="ECO:0000256" key="2">
    <source>
        <dbReference type="SAM" id="Phobius"/>
    </source>
</evidence>
<sequence>MTFINVDKTANKLNCHFNEENYTGGACRSTGGQTRNKKDEFSSILYILISGGSLEQSCLINQSYSNSILFFFFFFFFFSFSLIIRRIDAYGIARKRENGCRKRARIEKARDAVIRRILSHPRYLIAGADRRALPRQIAHPIDVAPLLPTINDVSAPSFRHMYPQKKKKKKKEKNLIDSIPGDVAKLTSVKNAARNSTPNVPVRENSSRTHSNCRSVPIRHRCLRSKRIRSRLREERSVFRRSISISQSHHVRNISTRKGIKKKKRKRKKKKREIKKRKENHTSLLDFDSIYSETPQVLRRSPLTLGSRNFISRLQRKKIYILRSVIYKRAIIARLICTSFHLSKTIILTTKGLTVNDSARDGYIELRNFPPGICFKSVSQSRLSSITRRLPRRHK</sequence>
<keyword evidence="2" id="KW-0472">Membrane</keyword>
<feature type="region of interest" description="Disordered" evidence="1">
    <location>
        <begin position="193"/>
        <end position="213"/>
    </location>
</feature>
<feature type="compositionally biased region" description="Basic residues" evidence="1">
    <location>
        <begin position="258"/>
        <end position="278"/>
    </location>
</feature>